<evidence type="ECO:0000256" key="1">
    <source>
        <dbReference type="SAM" id="SignalP"/>
    </source>
</evidence>
<dbReference type="CDD" id="cd22271">
    <property type="entry name" value="DPBB_EXP_N-like"/>
    <property type="match status" value="1"/>
</dbReference>
<dbReference type="GO" id="GO:0009664">
    <property type="term" value="P:plant-type cell wall organization"/>
    <property type="evidence" value="ECO:0007669"/>
    <property type="project" value="InterPro"/>
</dbReference>
<proteinExistence type="predicted"/>
<keyword evidence="4" id="KW-1185">Reference proteome</keyword>
<dbReference type="PANTHER" id="PTHR31867">
    <property type="entry name" value="EXPANSIN-A15"/>
    <property type="match status" value="1"/>
</dbReference>
<evidence type="ECO:0000313" key="3">
    <source>
        <dbReference type="EMBL" id="KAK9807705.1"/>
    </source>
</evidence>
<comment type="caution">
    <text evidence="3">The sequence shown here is derived from an EMBL/GenBank/DDBJ whole genome shotgun (WGS) entry which is preliminary data.</text>
</comment>
<dbReference type="EMBL" id="JALJOR010000012">
    <property type="protein sequence ID" value="KAK9807705.1"/>
    <property type="molecule type" value="Genomic_DNA"/>
</dbReference>
<evidence type="ECO:0000259" key="2">
    <source>
        <dbReference type="PROSITE" id="PS50842"/>
    </source>
</evidence>
<dbReference type="Proteomes" id="UP001489004">
    <property type="component" value="Unassembled WGS sequence"/>
</dbReference>
<dbReference type="InterPro" id="IPR002963">
    <property type="entry name" value="Expansin"/>
</dbReference>
<dbReference type="PROSITE" id="PS50842">
    <property type="entry name" value="EXPANSIN_EG45"/>
    <property type="match status" value="1"/>
</dbReference>
<feature type="chain" id="PRO_5043329412" description="Expansin-like EG45 domain-containing protein" evidence="1">
    <location>
        <begin position="21"/>
        <end position="424"/>
    </location>
</feature>
<feature type="signal peptide" evidence="1">
    <location>
        <begin position="1"/>
        <end position="20"/>
    </location>
</feature>
<name>A0AAW1PD22_9CHLO</name>
<protein>
    <recommendedName>
        <fullName evidence="2">Expansin-like EG45 domain-containing protein</fullName>
    </recommendedName>
</protein>
<gene>
    <name evidence="3" type="ORF">WJX72_006675</name>
</gene>
<organism evidence="3 4">
    <name type="scientific">[Myrmecia] bisecta</name>
    <dbReference type="NCBI Taxonomy" id="41462"/>
    <lineage>
        <taxon>Eukaryota</taxon>
        <taxon>Viridiplantae</taxon>
        <taxon>Chlorophyta</taxon>
        <taxon>core chlorophytes</taxon>
        <taxon>Trebouxiophyceae</taxon>
        <taxon>Trebouxiales</taxon>
        <taxon>Trebouxiaceae</taxon>
        <taxon>Myrmecia</taxon>
    </lineage>
</organism>
<dbReference type="AlphaFoldDB" id="A0AAW1PD22"/>
<dbReference type="InterPro" id="IPR036908">
    <property type="entry name" value="RlpA-like_sf"/>
</dbReference>
<dbReference type="Gene3D" id="2.40.40.10">
    <property type="entry name" value="RlpA-like domain"/>
    <property type="match status" value="1"/>
</dbReference>
<accession>A0AAW1PD22</accession>
<dbReference type="SUPFAM" id="SSF50685">
    <property type="entry name" value="Barwin-like endoglucanases"/>
    <property type="match status" value="2"/>
</dbReference>
<sequence>MAKSWLVVATAALLAAQGLAAPLLPFTFDRGVVANNDNTGRLSDGVAGKAGWREARATFFGGPDSFTNFFLSRGKGAFGDALYGSCGYFETREGAPELDVQDLPFGQVAVAAVANLDPDYPGSCGRCYEIRCRPGIQFANGSSPQLFDNSLTNPNYLDHLAAVRAKVKDSYGREYPGNALEPINQESVVCWNSSTGAVQDGSASSSTVVRITDSCPAFQNKTGGINQQGACNSDIYQFDLSYYAFEQLAHPLYSGMGVQFRPVDCYTQLPFTGFSNANGQAGNSTGIDFTTYDNRTSEFKNTREGADVPYLVNMAGFLPGYINNTIYSDRVETGWGWSPFYLHSSEFWRQVPGYQPFGATSQLQFWDKTQDSPNGTYYHFVIPLSAFKCDESPLKGTAGVDTINFISESNQDYGSFCLDDIKLV</sequence>
<keyword evidence="1" id="KW-0732">Signal</keyword>
<feature type="domain" description="Expansin-like EG45" evidence="2">
    <location>
        <begin position="83"/>
        <end position="270"/>
    </location>
</feature>
<reference evidence="3 4" key="1">
    <citation type="journal article" date="2024" name="Nat. Commun.">
        <title>Phylogenomics reveals the evolutionary origins of lichenization in chlorophyte algae.</title>
        <authorList>
            <person name="Puginier C."/>
            <person name="Libourel C."/>
            <person name="Otte J."/>
            <person name="Skaloud P."/>
            <person name="Haon M."/>
            <person name="Grisel S."/>
            <person name="Petersen M."/>
            <person name="Berrin J.G."/>
            <person name="Delaux P.M."/>
            <person name="Dal Grande F."/>
            <person name="Keller J."/>
        </authorList>
    </citation>
    <scope>NUCLEOTIDE SEQUENCE [LARGE SCALE GENOMIC DNA]</scope>
    <source>
        <strain evidence="3 4">SAG 2043</strain>
    </source>
</reference>
<evidence type="ECO:0000313" key="4">
    <source>
        <dbReference type="Proteomes" id="UP001489004"/>
    </source>
</evidence>
<dbReference type="InterPro" id="IPR007112">
    <property type="entry name" value="Expansin/allergen_DPBB_dom"/>
</dbReference>